<evidence type="ECO:0000256" key="5">
    <source>
        <dbReference type="ARBA" id="ARBA00022692"/>
    </source>
</evidence>
<organism evidence="15 16">
    <name type="scientific">Micromonas commoda (strain RCC299 / NOUM17 / CCMP2709)</name>
    <name type="common">Picoplanktonic green alga</name>
    <dbReference type="NCBI Taxonomy" id="296587"/>
    <lineage>
        <taxon>Eukaryota</taxon>
        <taxon>Viridiplantae</taxon>
        <taxon>Chlorophyta</taxon>
        <taxon>Mamiellophyceae</taxon>
        <taxon>Mamiellales</taxon>
        <taxon>Mamiellaceae</taxon>
        <taxon>Micromonas</taxon>
    </lineage>
</organism>
<dbReference type="KEGG" id="mis:MICPUN_62901"/>
<comment type="catalytic activity">
    <reaction evidence="1">
        <text>S-ubiquitinyl-[E2 ubiquitin-conjugating enzyme]-L-cysteine + [acceptor protein]-L-lysine = [E2 ubiquitin-conjugating enzyme]-L-cysteine + N(6)-ubiquitinyl-[acceptor protein]-L-lysine.</text>
        <dbReference type="EC" id="2.3.2.27"/>
    </reaction>
</comment>
<feature type="domain" description="RING-type" evidence="14">
    <location>
        <begin position="417"/>
        <end position="452"/>
    </location>
</feature>
<dbReference type="InParanoid" id="C1FJQ7"/>
<name>C1FJQ7_MICCC</name>
<reference evidence="15 16" key="1">
    <citation type="journal article" date="2009" name="Science">
        <title>Green evolution and dynamic adaptations revealed by genomes of the marine picoeukaryotes Micromonas.</title>
        <authorList>
            <person name="Worden A.Z."/>
            <person name="Lee J.H."/>
            <person name="Mock T."/>
            <person name="Rouze P."/>
            <person name="Simmons M.P."/>
            <person name="Aerts A.L."/>
            <person name="Allen A.E."/>
            <person name="Cuvelier M.L."/>
            <person name="Derelle E."/>
            <person name="Everett M.V."/>
            <person name="Foulon E."/>
            <person name="Grimwood J."/>
            <person name="Gundlach H."/>
            <person name="Henrissat B."/>
            <person name="Napoli C."/>
            <person name="McDonald S.M."/>
            <person name="Parker M.S."/>
            <person name="Rombauts S."/>
            <person name="Salamov A."/>
            <person name="Von Dassow P."/>
            <person name="Badger J.H."/>
            <person name="Coutinho P.M."/>
            <person name="Demir E."/>
            <person name="Dubchak I."/>
            <person name="Gentemann C."/>
            <person name="Eikrem W."/>
            <person name="Gready J.E."/>
            <person name="John U."/>
            <person name="Lanier W."/>
            <person name="Lindquist E.A."/>
            <person name="Lucas S."/>
            <person name="Mayer K.F."/>
            <person name="Moreau H."/>
            <person name="Not F."/>
            <person name="Otillar R."/>
            <person name="Panaud O."/>
            <person name="Pangilinan J."/>
            <person name="Paulsen I."/>
            <person name="Piegu B."/>
            <person name="Poliakov A."/>
            <person name="Robbens S."/>
            <person name="Schmutz J."/>
            <person name="Toulza E."/>
            <person name="Wyss T."/>
            <person name="Zelensky A."/>
            <person name="Zhou K."/>
            <person name="Armbrust E.V."/>
            <person name="Bhattacharya D."/>
            <person name="Goodenough U.W."/>
            <person name="Van de Peer Y."/>
            <person name="Grigoriev I.V."/>
        </authorList>
    </citation>
    <scope>NUCLEOTIDE SEQUENCE [LARGE SCALE GENOMIC DNA]</scope>
    <source>
        <strain evidence="16">RCC299 / NOUM17</strain>
    </source>
</reference>
<dbReference type="GO" id="GO:0008270">
    <property type="term" value="F:zinc ion binding"/>
    <property type="evidence" value="ECO:0007669"/>
    <property type="project" value="UniProtKB-KW"/>
</dbReference>
<dbReference type="SUPFAM" id="SSF57850">
    <property type="entry name" value="RING/U-box"/>
    <property type="match status" value="1"/>
</dbReference>
<evidence type="ECO:0000256" key="8">
    <source>
        <dbReference type="ARBA" id="ARBA00022786"/>
    </source>
</evidence>
<evidence type="ECO:0000256" key="9">
    <source>
        <dbReference type="ARBA" id="ARBA00022833"/>
    </source>
</evidence>
<dbReference type="FunCoup" id="C1FJQ7">
    <property type="interactions" value="1232"/>
</dbReference>
<dbReference type="AlphaFoldDB" id="C1FJQ7"/>
<dbReference type="PROSITE" id="PS50089">
    <property type="entry name" value="ZF_RING_2"/>
    <property type="match status" value="1"/>
</dbReference>
<evidence type="ECO:0000256" key="4">
    <source>
        <dbReference type="ARBA" id="ARBA00022679"/>
    </source>
</evidence>
<keyword evidence="6" id="KW-0479">Metal-binding</keyword>
<comment type="subcellular location">
    <subcellularLocation>
        <location evidence="2">Membrane</location>
        <topology evidence="2">Multi-pass membrane protein</topology>
    </subcellularLocation>
</comment>
<dbReference type="RefSeq" id="XP_002509127.1">
    <property type="nucleotide sequence ID" value="XM_002509081.1"/>
</dbReference>
<keyword evidence="5" id="KW-0812">Transmembrane</keyword>
<dbReference type="InterPro" id="IPR001841">
    <property type="entry name" value="Znf_RING"/>
</dbReference>
<dbReference type="PANTHER" id="PTHR47568:SF2">
    <property type="entry name" value="E3 UBIQUITIN-PROTEIN LIGASE SP1-RELATED"/>
    <property type="match status" value="1"/>
</dbReference>
<feature type="compositionally biased region" description="Basic residues" evidence="13">
    <location>
        <begin position="271"/>
        <end position="290"/>
    </location>
</feature>
<keyword evidence="10" id="KW-1133">Transmembrane helix</keyword>
<dbReference type="GO" id="GO:0061630">
    <property type="term" value="F:ubiquitin protein ligase activity"/>
    <property type="evidence" value="ECO:0007669"/>
    <property type="project" value="UniProtKB-EC"/>
</dbReference>
<evidence type="ECO:0000256" key="12">
    <source>
        <dbReference type="PROSITE-ProRule" id="PRU00175"/>
    </source>
</evidence>
<dbReference type="GeneID" id="8248272"/>
<sequence length="465" mass="50136">MAGEGHVSWPGVACIATGALFGYSSRAFKRNIPQYTDFRALERDLRAAASRARAEPTRRRHHPTHAAGENEIRARPAQADDDDDDAPFGMLVAITGAARSDVLVPCVHAKRPDGRTPERAIYVDAVTDQYLARQAVRSGEWIRDCVVVAAMAKEAPTWRLEDPAGHGVNMHRATSMAQASDAARAADWHLSLVHDEFESAGSAGAGSSLHSRIIANALDVNMGLNVLGLRHRERVLAPGARLTAVGEVFIAPNGGPVGVDGGDGAGEIRLRRPRRRKGWRRHGRGWRRKGGTPGDEKSAPGDGDGDGDDAAMSPRMDPNVFTVTQKPFDEYVDGFGSWGKVNAALGLGFLGVGVALVLTKLWRARLTRWREARFLRRMREAEEARRAAGGGEGDDGGDTAGTNTDTAGAKVSPGETCVVCMYARSEVVYKECGHLVCCGVCAGRMDRCPLCRRRSAHMRVYRAGL</sequence>
<keyword evidence="16" id="KW-1185">Reference proteome</keyword>
<keyword evidence="11" id="KW-0472">Membrane</keyword>
<accession>C1FJQ7</accession>
<evidence type="ECO:0000256" key="1">
    <source>
        <dbReference type="ARBA" id="ARBA00000900"/>
    </source>
</evidence>
<evidence type="ECO:0000256" key="13">
    <source>
        <dbReference type="SAM" id="MobiDB-lite"/>
    </source>
</evidence>
<feature type="region of interest" description="Disordered" evidence="13">
    <location>
        <begin position="49"/>
        <end position="81"/>
    </location>
</feature>
<dbReference type="InterPro" id="IPR044231">
    <property type="entry name" value="SP1/SPL1"/>
</dbReference>
<dbReference type="EC" id="2.3.2.27" evidence="3"/>
<evidence type="ECO:0000256" key="2">
    <source>
        <dbReference type="ARBA" id="ARBA00004141"/>
    </source>
</evidence>
<feature type="region of interest" description="Disordered" evidence="13">
    <location>
        <begin position="260"/>
        <end position="316"/>
    </location>
</feature>
<dbReference type="CDD" id="cd23145">
    <property type="entry name" value="RING-HC_SPL2-like"/>
    <property type="match status" value="1"/>
</dbReference>
<feature type="compositionally biased region" description="Low complexity" evidence="13">
    <location>
        <begin position="400"/>
        <end position="409"/>
    </location>
</feature>
<gene>
    <name evidence="15" type="ORF">MICPUN_62901</name>
</gene>
<evidence type="ECO:0000256" key="7">
    <source>
        <dbReference type="ARBA" id="ARBA00022771"/>
    </source>
</evidence>
<evidence type="ECO:0000256" key="6">
    <source>
        <dbReference type="ARBA" id="ARBA00022723"/>
    </source>
</evidence>
<dbReference type="EMBL" id="CP001577">
    <property type="protein sequence ID" value="ACO70385.1"/>
    <property type="molecule type" value="Genomic_DNA"/>
</dbReference>
<evidence type="ECO:0000256" key="3">
    <source>
        <dbReference type="ARBA" id="ARBA00012483"/>
    </source>
</evidence>
<proteinExistence type="predicted"/>
<dbReference type="InterPro" id="IPR013083">
    <property type="entry name" value="Znf_RING/FYVE/PHD"/>
</dbReference>
<evidence type="ECO:0000313" key="16">
    <source>
        <dbReference type="Proteomes" id="UP000002009"/>
    </source>
</evidence>
<dbReference type="Pfam" id="PF12483">
    <property type="entry name" value="GIDE"/>
    <property type="match status" value="1"/>
</dbReference>
<keyword evidence="4" id="KW-0808">Transferase</keyword>
<keyword evidence="7 12" id="KW-0863">Zinc-finger</keyword>
<dbReference type="PANTHER" id="PTHR47568">
    <property type="match status" value="1"/>
</dbReference>
<dbReference type="Gene3D" id="3.30.40.10">
    <property type="entry name" value="Zinc/RING finger domain, C3HC4 (zinc finger)"/>
    <property type="match status" value="1"/>
</dbReference>
<dbReference type="OrthoDB" id="66726at2759"/>
<dbReference type="GO" id="GO:0016020">
    <property type="term" value="C:membrane"/>
    <property type="evidence" value="ECO:0007669"/>
    <property type="project" value="UniProtKB-SubCell"/>
</dbReference>
<feature type="region of interest" description="Disordered" evidence="13">
    <location>
        <begin position="384"/>
        <end position="409"/>
    </location>
</feature>
<protein>
    <recommendedName>
        <fullName evidence="3">RING-type E3 ubiquitin transferase</fullName>
        <ecNumber evidence="3">2.3.2.27</ecNumber>
    </recommendedName>
</protein>
<dbReference type="InterPro" id="IPR022170">
    <property type="entry name" value="MUL1-like"/>
</dbReference>
<evidence type="ECO:0000313" key="15">
    <source>
        <dbReference type="EMBL" id="ACO70385.1"/>
    </source>
</evidence>
<evidence type="ECO:0000259" key="14">
    <source>
        <dbReference type="PROSITE" id="PS50089"/>
    </source>
</evidence>
<dbReference type="STRING" id="296587.C1FJQ7"/>
<dbReference type="Proteomes" id="UP000002009">
    <property type="component" value="Chromosome 12"/>
</dbReference>
<keyword evidence="9" id="KW-0862">Zinc</keyword>
<evidence type="ECO:0000256" key="11">
    <source>
        <dbReference type="ARBA" id="ARBA00023136"/>
    </source>
</evidence>
<dbReference type="Pfam" id="PF13920">
    <property type="entry name" value="zf-C3HC4_3"/>
    <property type="match status" value="1"/>
</dbReference>
<evidence type="ECO:0000256" key="10">
    <source>
        <dbReference type="ARBA" id="ARBA00022989"/>
    </source>
</evidence>
<dbReference type="GO" id="GO:0016567">
    <property type="term" value="P:protein ubiquitination"/>
    <property type="evidence" value="ECO:0007669"/>
    <property type="project" value="InterPro"/>
</dbReference>
<keyword evidence="8" id="KW-0833">Ubl conjugation pathway</keyword>
<dbReference type="eggNOG" id="KOG1571">
    <property type="taxonomic scope" value="Eukaryota"/>
</dbReference>